<sequence length="69" mass="7578">MNFKKYLKKLSLCCAGIALLTLGFYFANEFDSPSVTGRPSSSILLSGFAIMVGFAIGLFLKEKYKSKSK</sequence>
<evidence type="ECO:0000256" key="1">
    <source>
        <dbReference type="SAM" id="Phobius"/>
    </source>
</evidence>
<keyword evidence="4" id="KW-1185">Reference proteome</keyword>
<evidence type="ECO:0000313" key="3">
    <source>
        <dbReference type="EMBL" id="MBM7630963.1"/>
    </source>
</evidence>
<evidence type="ECO:0000313" key="4">
    <source>
        <dbReference type="Proteomes" id="UP000741863"/>
    </source>
</evidence>
<dbReference type="EMBL" id="JAFBEC010000001">
    <property type="protein sequence ID" value="MBM7630963.1"/>
    <property type="molecule type" value="Genomic_DNA"/>
</dbReference>
<keyword evidence="1" id="KW-1133">Transmembrane helix</keyword>
<feature type="transmembrane region" description="Helical" evidence="1">
    <location>
        <begin position="42"/>
        <end position="60"/>
    </location>
</feature>
<keyword evidence="2" id="KW-0732">Signal</keyword>
<comment type="caution">
    <text evidence="3">The sequence shown here is derived from an EMBL/GenBank/DDBJ whole genome shotgun (WGS) entry which is preliminary data.</text>
</comment>
<reference evidence="3 4" key="1">
    <citation type="submission" date="2021-01" db="EMBL/GenBank/DDBJ databases">
        <title>Genomic Encyclopedia of Type Strains, Phase IV (KMG-IV): sequencing the most valuable type-strain genomes for metagenomic binning, comparative biology and taxonomic classification.</title>
        <authorList>
            <person name="Goeker M."/>
        </authorList>
    </citation>
    <scope>NUCLEOTIDE SEQUENCE [LARGE SCALE GENOMIC DNA]</scope>
    <source>
        <strain evidence="3 4">DSM 25540</strain>
    </source>
</reference>
<keyword evidence="1" id="KW-0472">Membrane</keyword>
<gene>
    <name evidence="3" type="ORF">JOD17_000054</name>
</gene>
<accession>A0ABS2P6D5</accession>
<keyword evidence="1" id="KW-0812">Transmembrane</keyword>
<feature type="chain" id="PRO_5045087961" evidence="2">
    <location>
        <begin position="28"/>
        <end position="69"/>
    </location>
</feature>
<dbReference type="Proteomes" id="UP000741863">
    <property type="component" value="Unassembled WGS sequence"/>
</dbReference>
<feature type="signal peptide" evidence="2">
    <location>
        <begin position="1"/>
        <end position="27"/>
    </location>
</feature>
<organism evidence="3 4">
    <name type="scientific">Geomicrobium sediminis</name>
    <dbReference type="NCBI Taxonomy" id="1347788"/>
    <lineage>
        <taxon>Bacteria</taxon>
        <taxon>Bacillati</taxon>
        <taxon>Bacillota</taxon>
        <taxon>Bacilli</taxon>
        <taxon>Bacillales</taxon>
        <taxon>Geomicrobium</taxon>
    </lineage>
</organism>
<name>A0ABS2P6D5_9BACL</name>
<dbReference type="RefSeq" id="WP_204695124.1">
    <property type="nucleotide sequence ID" value="NZ_JAFBEC010000001.1"/>
</dbReference>
<evidence type="ECO:0000256" key="2">
    <source>
        <dbReference type="SAM" id="SignalP"/>
    </source>
</evidence>
<protein>
    <submittedName>
        <fullName evidence="3">Membrane protein DedA with SNARE-associated domain</fullName>
    </submittedName>
</protein>
<proteinExistence type="predicted"/>